<evidence type="ECO:0000256" key="13">
    <source>
        <dbReference type="ARBA" id="ARBA00059692"/>
    </source>
</evidence>
<keyword evidence="20" id="KW-1185">Reference proteome</keyword>
<dbReference type="InterPro" id="IPR011766">
    <property type="entry name" value="TPP_enzyme_TPP-bd"/>
</dbReference>
<dbReference type="InterPro" id="IPR029035">
    <property type="entry name" value="DHS-like_NAD/FAD-binding_dom"/>
</dbReference>
<sequence>MALTISVAGAKLIASSLYDLGVRVIFGIVGIPVIEVADACIERGIRFISFRNEQSASYAATAYGYLTGKPGVCLVVGGPGVLHAIAGIGNSTHNCFPLLVLGGSSESHQVYKGAFQEIDQVSTLTPFTKFAGRPASLSLLPSTIEKAYRLAYYGRPGATYIDLPADYIQGRVDPSETQQLYPASAAPKIAADAARVKKAAQLIRNAQLPLVIIGKGAAYGQAEGAIRELIDKSSIPFLPTPMGKGIVPDSSPLNFAAARSAILRTSDVILLLGGRLNWILHYGEPPKFKEGVKIIQVDIASEEIGNNNSSNVQYGLVGDIQLVTRQLSAELQDYRFSSIPSALIETREKNLAASEKKANHTAMPLTYQHSYKIIKDAIRATKTKVIYISEGANTMDIARSAFDVEEPRQRLDAGTMATMGVGIGYAIAAAVACPDHLPVCIEGDSAFGFSAMELETATRSNLPMAIFVMNNNGVYHGVEPTAYSATSGNPLPSTALGFETRYDLIAEAVGGKGFVARTAKELKKAATDALTNRAVTVVNVIIDPGAKTKLVCLDCCCSLVGLLIVIQEFGWLASTKKKPLSKL</sequence>
<dbReference type="SUPFAM" id="SSF52467">
    <property type="entry name" value="DHS-like NAD/FAD-binding domain"/>
    <property type="match status" value="1"/>
</dbReference>
<evidence type="ECO:0000256" key="2">
    <source>
        <dbReference type="ARBA" id="ARBA00001964"/>
    </source>
</evidence>
<name>A0AAD7QS06_9ASCO</name>
<proteinExistence type="inferred from homology"/>
<keyword evidence="5" id="KW-0479">Metal-binding</keyword>
<feature type="domain" description="Thiamine pyrophosphate enzyme N-terminal TPP-binding" evidence="18">
    <location>
        <begin position="9"/>
        <end position="122"/>
    </location>
</feature>
<dbReference type="SUPFAM" id="SSF52518">
    <property type="entry name" value="Thiamin diphosphate-binding fold (THDP-binding)"/>
    <property type="match status" value="2"/>
</dbReference>
<evidence type="ECO:0000256" key="4">
    <source>
        <dbReference type="ARBA" id="ARBA00007812"/>
    </source>
</evidence>
<dbReference type="GeneID" id="80879110"/>
<comment type="cofactor">
    <cofactor evidence="1">
        <name>Mg(2+)</name>
        <dbReference type="ChEBI" id="CHEBI:18420"/>
    </cofactor>
</comment>
<evidence type="ECO:0000256" key="12">
    <source>
        <dbReference type="ARBA" id="ARBA00044518"/>
    </source>
</evidence>
<dbReference type="GO" id="GO:0005782">
    <property type="term" value="C:peroxisomal matrix"/>
    <property type="evidence" value="ECO:0007669"/>
    <property type="project" value="UniProtKB-SubCell"/>
</dbReference>
<protein>
    <recommendedName>
        <fullName evidence="14">2-hydroxyacyl-CoA lyase</fullName>
        <ecNumber evidence="12">4.1.2.63</ecNumber>
    </recommendedName>
</protein>
<dbReference type="InterPro" id="IPR012001">
    <property type="entry name" value="Thiamin_PyroP_enz_TPP-bd_dom"/>
</dbReference>
<comment type="similarity">
    <text evidence="4 15">Belongs to the TPP enzyme family.</text>
</comment>
<evidence type="ECO:0000256" key="9">
    <source>
        <dbReference type="ARBA" id="ARBA00023239"/>
    </source>
</evidence>
<keyword evidence="9" id="KW-0456">Lyase</keyword>
<comment type="subcellular location">
    <subcellularLocation>
        <location evidence="3">Peroxisome matrix</location>
    </subcellularLocation>
</comment>
<keyword evidence="8" id="KW-0576">Peroxisome</keyword>
<gene>
    <name evidence="19" type="ORF">POJ06DRAFT_103695</name>
</gene>
<dbReference type="RefSeq" id="XP_056043843.1">
    <property type="nucleotide sequence ID" value="XM_056183944.1"/>
</dbReference>
<dbReference type="InterPro" id="IPR012000">
    <property type="entry name" value="Thiamin_PyroP_enz_cen_dom"/>
</dbReference>
<dbReference type="GO" id="GO:0001561">
    <property type="term" value="P:fatty acid alpha-oxidation"/>
    <property type="evidence" value="ECO:0007669"/>
    <property type="project" value="TreeGrafter"/>
</dbReference>
<dbReference type="FunFam" id="3.40.50.1220:FF:000006">
    <property type="entry name" value="2-hydroxyacyl-CoA lyase 1"/>
    <property type="match status" value="1"/>
</dbReference>
<keyword evidence="7 15" id="KW-0786">Thiamine pyrophosphate</keyword>
<dbReference type="EMBL" id="JARPMG010000005">
    <property type="protein sequence ID" value="KAJ8100393.1"/>
    <property type="molecule type" value="Genomic_DNA"/>
</dbReference>
<dbReference type="Gene3D" id="3.40.50.970">
    <property type="match status" value="2"/>
</dbReference>
<dbReference type="GO" id="GO:0106359">
    <property type="term" value="F:2-hydroxyacyl-CoA lyase activity"/>
    <property type="evidence" value="ECO:0007669"/>
    <property type="project" value="UniProtKB-EC"/>
</dbReference>
<evidence type="ECO:0000256" key="11">
    <source>
        <dbReference type="ARBA" id="ARBA00044454"/>
    </source>
</evidence>
<evidence type="ECO:0000256" key="5">
    <source>
        <dbReference type="ARBA" id="ARBA00022723"/>
    </source>
</evidence>
<dbReference type="GO" id="GO:0000287">
    <property type="term" value="F:magnesium ion binding"/>
    <property type="evidence" value="ECO:0007669"/>
    <property type="project" value="InterPro"/>
</dbReference>
<comment type="function">
    <text evidence="13">Catalyzes a carbon-carbon cleavage reaction; cleaves a 2-hydroxy-3-methylacyl-CoA into formyl-CoA and a 2-methyl-branched fatty aldehyde.</text>
</comment>
<dbReference type="CDD" id="cd02004">
    <property type="entry name" value="TPP_BZL_OCoD_HPCL"/>
    <property type="match status" value="1"/>
</dbReference>
<comment type="catalytic activity">
    <reaction evidence="11">
        <text>an (R)-2-hydroxy-long-chain-fatty acyl-CoA = a long-chain fatty aldehyde + formyl-CoA</text>
        <dbReference type="Rhea" id="RHEA:67444"/>
        <dbReference type="ChEBI" id="CHEBI:17176"/>
        <dbReference type="ChEBI" id="CHEBI:57376"/>
        <dbReference type="ChEBI" id="CHEBI:170012"/>
        <dbReference type="EC" id="4.1.2.63"/>
    </reaction>
    <physiologicalReaction direction="left-to-right" evidence="11">
        <dbReference type="Rhea" id="RHEA:67445"/>
    </physiologicalReaction>
</comment>
<evidence type="ECO:0000259" key="18">
    <source>
        <dbReference type="Pfam" id="PF02776"/>
    </source>
</evidence>
<organism evidence="19 20">
    <name type="scientific">Lipomyces tetrasporus</name>
    <dbReference type="NCBI Taxonomy" id="54092"/>
    <lineage>
        <taxon>Eukaryota</taxon>
        <taxon>Fungi</taxon>
        <taxon>Dikarya</taxon>
        <taxon>Ascomycota</taxon>
        <taxon>Saccharomycotina</taxon>
        <taxon>Lipomycetes</taxon>
        <taxon>Lipomycetales</taxon>
        <taxon>Lipomycetaceae</taxon>
        <taxon>Lipomyces</taxon>
    </lineage>
</organism>
<dbReference type="PROSITE" id="PS00187">
    <property type="entry name" value="TPP_ENZYMES"/>
    <property type="match status" value="1"/>
</dbReference>
<keyword evidence="6" id="KW-0460">Magnesium</keyword>
<evidence type="ECO:0000256" key="8">
    <source>
        <dbReference type="ARBA" id="ARBA00023140"/>
    </source>
</evidence>
<evidence type="ECO:0000256" key="7">
    <source>
        <dbReference type="ARBA" id="ARBA00023052"/>
    </source>
</evidence>
<evidence type="ECO:0000259" key="16">
    <source>
        <dbReference type="Pfam" id="PF00205"/>
    </source>
</evidence>
<comment type="caution">
    <text evidence="19">The sequence shown here is derived from an EMBL/GenBank/DDBJ whole genome shotgun (WGS) entry which is preliminary data.</text>
</comment>
<dbReference type="Proteomes" id="UP001217417">
    <property type="component" value="Unassembled WGS sequence"/>
</dbReference>
<dbReference type="InterPro" id="IPR000399">
    <property type="entry name" value="TPP-bd_CS"/>
</dbReference>
<evidence type="ECO:0000313" key="19">
    <source>
        <dbReference type="EMBL" id="KAJ8100393.1"/>
    </source>
</evidence>
<dbReference type="EC" id="4.1.2.63" evidence="12"/>
<dbReference type="PANTHER" id="PTHR43710">
    <property type="entry name" value="2-HYDROXYACYL-COA LYASE"/>
    <property type="match status" value="1"/>
</dbReference>
<evidence type="ECO:0000259" key="17">
    <source>
        <dbReference type="Pfam" id="PF02775"/>
    </source>
</evidence>
<dbReference type="Pfam" id="PF02775">
    <property type="entry name" value="TPP_enzyme_C"/>
    <property type="match status" value="1"/>
</dbReference>
<dbReference type="Pfam" id="PF02776">
    <property type="entry name" value="TPP_enzyme_N"/>
    <property type="match status" value="1"/>
</dbReference>
<evidence type="ECO:0000256" key="10">
    <source>
        <dbReference type="ARBA" id="ARBA00044451"/>
    </source>
</evidence>
<comment type="cofactor">
    <cofactor evidence="2">
        <name>thiamine diphosphate</name>
        <dbReference type="ChEBI" id="CHEBI:58937"/>
    </cofactor>
</comment>
<evidence type="ECO:0000256" key="14">
    <source>
        <dbReference type="ARBA" id="ARBA00070390"/>
    </source>
</evidence>
<dbReference type="CDD" id="cd07035">
    <property type="entry name" value="TPP_PYR_POX_like"/>
    <property type="match status" value="1"/>
</dbReference>
<dbReference type="InterPro" id="IPR029061">
    <property type="entry name" value="THDP-binding"/>
</dbReference>
<reference evidence="19" key="1">
    <citation type="submission" date="2023-03" db="EMBL/GenBank/DDBJ databases">
        <title>Near-Complete genome sequence of Lipomyces tetrasporous NRRL Y-64009, an oleaginous yeast capable of growing on lignocellulosic hydrolysates.</title>
        <authorList>
            <consortium name="Lawrence Berkeley National Laboratory"/>
            <person name="Jagtap S.S."/>
            <person name="Liu J.-J."/>
            <person name="Walukiewicz H.E."/>
            <person name="Pangilinan J."/>
            <person name="Lipzen A."/>
            <person name="Ahrendt S."/>
            <person name="Koriabine M."/>
            <person name="Cobaugh K."/>
            <person name="Salamov A."/>
            <person name="Yoshinaga Y."/>
            <person name="Ng V."/>
            <person name="Daum C."/>
            <person name="Grigoriev I.V."/>
            <person name="Slininger P.J."/>
            <person name="Dien B.S."/>
            <person name="Jin Y.-S."/>
            <person name="Rao C.V."/>
        </authorList>
    </citation>
    <scope>NUCLEOTIDE SEQUENCE</scope>
    <source>
        <strain evidence="19">NRRL Y-64009</strain>
    </source>
</reference>
<dbReference type="PANTHER" id="PTHR43710:SF2">
    <property type="entry name" value="2-HYDROXYACYL-COA LYASE 1"/>
    <property type="match status" value="1"/>
</dbReference>
<dbReference type="FunFam" id="3.40.50.970:FF:000054">
    <property type="entry name" value="Putative 2-hydroxyphytanoyl-CoA lyase"/>
    <property type="match status" value="1"/>
</dbReference>
<comment type="catalytic activity">
    <reaction evidence="10">
        <text>a 2-hydroxy-3-methyl fatty acyl-CoA = a 2-methyl-branched fatty aldehyde + formyl-CoA</text>
        <dbReference type="Rhea" id="RHEA:25375"/>
        <dbReference type="ChEBI" id="CHEBI:49188"/>
        <dbReference type="ChEBI" id="CHEBI:57376"/>
        <dbReference type="ChEBI" id="CHEBI:58783"/>
        <dbReference type="EC" id="4.1.2.63"/>
    </reaction>
    <physiologicalReaction direction="left-to-right" evidence="10">
        <dbReference type="Rhea" id="RHEA:25376"/>
    </physiologicalReaction>
</comment>
<dbReference type="InterPro" id="IPR045025">
    <property type="entry name" value="HACL1-like"/>
</dbReference>
<dbReference type="AlphaFoldDB" id="A0AAD7QS06"/>
<evidence type="ECO:0000256" key="6">
    <source>
        <dbReference type="ARBA" id="ARBA00022842"/>
    </source>
</evidence>
<dbReference type="Pfam" id="PF00205">
    <property type="entry name" value="TPP_enzyme_M"/>
    <property type="match status" value="1"/>
</dbReference>
<evidence type="ECO:0000256" key="3">
    <source>
        <dbReference type="ARBA" id="ARBA00004253"/>
    </source>
</evidence>
<feature type="domain" description="Thiamine pyrophosphate enzyme central" evidence="16">
    <location>
        <begin position="196"/>
        <end position="327"/>
    </location>
</feature>
<evidence type="ECO:0000256" key="1">
    <source>
        <dbReference type="ARBA" id="ARBA00001946"/>
    </source>
</evidence>
<evidence type="ECO:0000256" key="15">
    <source>
        <dbReference type="RuleBase" id="RU362132"/>
    </source>
</evidence>
<dbReference type="Gene3D" id="3.40.50.1220">
    <property type="entry name" value="TPP-binding domain"/>
    <property type="match status" value="1"/>
</dbReference>
<dbReference type="GO" id="GO:0030976">
    <property type="term" value="F:thiamine pyrophosphate binding"/>
    <property type="evidence" value="ECO:0007669"/>
    <property type="project" value="InterPro"/>
</dbReference>
<feature type="domain" description="Thiamine pyrophosphate enzyme TPP-binding" evidence="17">
    <location>
        <begin position="391"/>
        <end position="540"/>
    </location>
</feature>
<evidence type="ECO:0000313" key="20">
    <source>
        <dbReference type="Proteomes" id="UP001217417"/>
    </source>
</evidence>
<accession>A0AAD7QS06</accession>